<evidence type="ECO:0000256" key="1">
    <source>
        <dbReference type="ARBA" id="ARBA00008361"/>
    </source>
</evidence>
<dbReference type="Proteomes" id="UP001324270">
    <property type="component" value="Unassembled WGS sequence"/>
</dbReference>
<dbReference type="EC" id="2.1.-.-" evidence="5"/>
<dbReference type="CDD" id="cd02440">
    <property type="entry name" value="AdoMet_MTases"/>
    <property type="match status" value="1"/>
</dbReference>
<dbReference type="InterPro" id="IPR051052">
    <property type="entry name" value="Diverse_substrate_MTase"/>
</dbReference>
<dbReference type="InterPro" id="IPR013216">
    <property type="entry name" value="Methyltransf_11"/>
</dbReference>
<reference evidence="5 6" key="1">
    <citation type="submission" date="2023-12" db="EMBL/GenBank/DDBJ databases">
        <title>Genomic sequences of Capnocytophaga and Parvimonas strains.</title>
        <authorList>
            <person name="Watt R.M."/>
            <person name="Wang M."/>
            <person name="Yang T."/>
            <person name="Tong W.M."/>
        </authorList>
    </citation>
    <scope>NUCLEOTIDE SEQUENCE [LARGE SCALE GENOMIC DNA]</scope>
    <source>
        <strain evidence="5 6">CCUG 13156</strain>
    </source>
</reference>
<keyword evidence="2 5" id="KW-0489">Methyltransferase</keyword>
<organism evidence="5 6">
    <name type="scientific">Capnocytophaga gingivalis</name>
    <dbReference type="NCBI Taxonomy" id="1017"/>
    <lineage>
        <taxon>Bacteria</taxon>
        <taxon>Pseudomonadati</taxon>
        <taxon>Bacteroidota</taxon>
        <taxon>Flavobacteriia</taxon>
        <taxon>Flavobacteriales</taxon>
        <taxon>Flavobacteriaceae</taxon>
        <taxon>Capnocytophaga</taxon>
    </lineage>
</organism>
<evidence type="ECO:0000313" key="5">
    <source>
        <dbReference type="EMBL" id="MEB3040233.1"/>
    </source>
</evidence>
<evidence type="ECO:0000256" key="3">
    <source>
        <dbReference type="ARBA" id="ARBA00022679"/>
    </source>
</evidence>
<dbReference type="Gene3D" id="3.40.50.150">
    <property type="entry name" value="Vaccinia Virus protein VP39"/>
    <property type="match status" value="1"/>
</dbReference>
<dbReference type="GO" id="GO:0032259">
    <property type="term" value="P:methylation"/>
    <property type="evidence" value="ECO:0007669"/>
    <property type="project" value="UniProtKB-KW"/>
</dbReference>
<gene>
    <name evidence="5" type="ORF">VJJ49_05930</name>
</gene>
<dbReference type="PANTHER" id="PTHR44942">
    <property type="entry name" value="METHYLTRANSF_11 DOMAIN-CONTAINING PROTEIN"/>
    <property type="match status" value="1"/>
</dbReference>
<keyword evidence="3 5" id="KW-0808">Transferase</keyword>
<dbReference type="RefSeq" id="WP_323979287.1">
    <property type="nucleotide sequence ID" value="NZ_JAYKBV010000006.1"/>
</dbReference>
<evidence type="ECO:0000259" key="4">
    <source>
        <dbReference type="Pfam" id="PF08241"/>
    </source>
</evidence>
<dbReference type="PANTHER" id="PTHR44942:SF4">
    <property type="entry name" value="METHYLTRANSFERASE TYPE 11 DOMAIN-CONTAINING PROTEIN"/>
    <property type="match status" value="1"/>
</dbReference>
<name>A0ABU5Y8H8_9FLAO</name>
<dbReference type="InterPro" id="IPR029063">
    <property type="entry name" value="SAM-dependent_MTases_sf"/>
</dbReference>
<keyword evidence="6" id="KW-1185">Reference proteome</keyword>
<comment type="caution">
    <text evidence="5">The sequence shown here is derived from an EMBL/GenBank/DDBJ whole genome shotgun (WGS) entry which is preliminary data.</text>
</comment>
<sequence>MMKVIGIIFLVLLFLGALLYYLIQQSKKPSGIVGVLMMRLFNKAYLPMVRWALSFYNPSESPMKILDIGVGNGKSTTLLVKNFPKSSVIGIEISEIAIKEAKKLRTTAVFQLENIENTSFDSKIFDLICAFQTHFHWQDLKKAFSEIRRVLTDEGILLVACEYAKIRYYLPQYKDTQAYQKFLNTIGLQLVQEEKQQGWRFYKIKKLIQF</sequence>
<proteinExistence type="inferred from homology"/>
<dbReference type="EMBL" id="JAYKBV010000006">
    <property type="protein sequence ID" value="MEB3040233.1"/>
    <property type="molecule type" value="Genomic_DNA"/>
</dbReference>
<dbReference type="GO" id="GO:0008168">
    <property type="term" value="F:methyltransferase activity"/>
    <property type="evidence" value="ECO:0007669"/>
    <property type="project" value="UniProtKB-KW"/>
</dbReference>
<protein>
    <submittedName>
        <fullName evidence="5">Class I SAM-dependent methyltransferase</fullName>
        <ecNumber evidence="5">2.1.-.-</ecNumber>
    </submittedName>
</protein>
<accession>A0ABU5Y8H8</accession>
<dbReference type="Pfam" id="PF08241">
    <property type="entry name" value="Methyltransf_11"/>
    <property type="match status" value="1"/>
</dbReference>
<dbReference type="SUPFAM" id="SSF53335">
    <property type="entry name" value="S-adenosyl-L-methionine-dependent methyltransferases"/>
    <property type="match status" value="1"/>
</dbReference>
<evidence type="ECO:0000256" key="2">
    <source>
        <dbReference type="ARBA" id="ARBA00022603"/>
    </source>
</evidence>
<feature type="domain" description="Methyltransferase type 11" evidence="4">
    <location>
        <begin position="66"/>
        <end position="159"/>
    </location>
</feature>
<evidence type="ECO:0000313" key="6">
    <source>
        <dbReference type="Proteomes" id="UP001324270"/>
    </source>
</evidence>
<comment type="similarity">
    <text evidence="1">Belongs to the methyltransferase superfamily.</text>
</comment>